<keyword evidence="3" id="KW-0963">Cytoplasm</keyword>
<dbReference type="EMBL" id="JBHUMM010000043">
    <property type="protein sequence ID" value="MFD2672736.1"/>
    <property type="molecule type" value="Genomic_DNA"/>
</dbReference>
<evidence type="ECO:0000256" key="5">
    <source>
        <dbReference type="ARBA" id="ARBA00022833"/>
    </source>
</evidence>
<dbReference type="InterPro" id="IPR043135">
    <property type="entry name" value="Fur_C"/>
</dbReference>
<accession>A0ABW5RCE1</accession>
<keyword evidence="7" id="KW-0238">DNA-binding</keyword>
<dbReference type="Proteomes" id="UP001597497">
    <property type="component" value="Unassembled WGS sequence"/>
</dbReference>
<evidence type="ECO:0000313" key="10">
    <source>
        <dbReference type="Proteomes" id="UP001597497"/>
    </source>
</evidence>
<name>A0ABW5RCE1_9BACL</name>
<dbReference type="PANTHER" id="PTHR33202">
    <property type="entry name" value="ZINC UPTAKE REGULATION PROTEIN"/>
    <property type="match status" value="1"/>
</dbReference>
<dbReference type="InterPro" id="IPR036388">
    <property type="entry name" value="WH-like_DNA-bd_sf"/>
</dbReference>
<comment type="subcellular location">
    <subcellularLocation>
        <location evidence="1">Cytoplasm</location>
    </subcellularLocation>
</comment>
<sequence>MEVQEIIQAMSNKGMRITEQRKTLARLFVDHEGYLTPKEVYEAMVQTYAGMSFDTVYRNLRVLQEMDIVEQFMFEDGIKFRLRCHTDEHHHHFICLECERTIPFHYCPMDHVQQYPEGFKPVKHKFDIYGYCETCQSGQSRQAAAR</sequence>
<dbReference type="Gene3D" id="3.30.1490.190">
    <property type="match status" value="1"/>
</dbReference>
<evidence type="ECO:0000256" key="2">
    <source>
        <dbReference type="ARBA" id="ARBA00007957"/>
    </source>
</evidence>
<evidence type="ECO:0000256" key="3">
    <source>
        <dbReference type="ARBA" id="ARBA00022490"/>
    </source>
</evidence>
<dbReference type="Pfam" id="PF01475">
    <property type="entry name" value="FUR"/>
    <property type="match status" value="1"/>
</dbReference>
<evidence type="ECO:0000313" key="9">
    <source>
        <dbReference type="EMBL" id="MFD2672736.1"/>
    </source>
</evidence>
<evidence type="ECO:0000256" key="7">
    <source>
        <dbReference type="ARBA" id="ARBA00023125"/>
    </source>
</evidence>
<proteinExistence type="inferred from homology"/>
<keyword evidence="4" id="KW-0678">Repressor</keyword>
<protein>
    <submittedName>
        <fullName evidence="9">Fur family transcriptional regulator</fullName>
    </submittedName>
</protein>
<dbReference type="Gene3D" id="1.10.10.10">
    <property type="entry name" value="Winged helix-like DNA-binding domain superfamily/Winged helix DNA-binding domain"/>
    <property type="match status" value="1"/>
</dbReference>
<evidence type="ECO:0000256" key="4">
    <source>
        <dbReference type="ARBA" id="ARBA00022491"/>
    </source>
</evidence>
<evidence type="ECO:0000256" key="1">
    <source>
        <dbReference type="ARBA" id="ARBA00004496"/>
    </source>
</evidence>
<organism evidence="9 10">
    <name type="scientific">Marinicrinis sediminis</name>
    <dbReference type="NCBI Taxonomy" id="1652465"/>
    <lineage>
        <taxon>Bacteria</taxon>
        <taxon>Bacillati</taxon>
        <taxon>Bacillota</taxon>
        <taxon>Bacilli</taxon>
        <taxon>Bacillales</taxon>
        <taxon>Paenibacillaceae</taxon>
    </lineage>
</organism>
<reference evidence="10" key="1">
    <citation type="journal article" date="2019" name="Int. J. Syst. Evol. Microbiol.">
        <title>The Global Catalogue of Microorganisms (GCM) 10K type strain sequencing project: providing services to taxonomists for standard genome sequencing and annotation.</title>
        <authorList>
            <consortium name="The Broad Institute Genomics Platform"/>
            <consortium name="The Broad Institute Genome Sequencing Center for Infectious Disease"/>
            <person name="Wu L."/>
            <person name="Ma J."/>
        </authorList>
    </citation>
    <scope>NUCLEOTIDE SEQUENCE [LARGE SCALE GENOMIC DNA]</scope>
    <source>
        <strain evidence="10">KCTC 33676</strain>
    </source>
</reference>
<keyword evidence="5" id="KW-0862">Zinc</keyword>
<evidence type="ECO:0000256" key="8">
    <source>
        <dbReference type="ARBA" id="ARBA00023163"/>
    </source>
</evidence>
<keyword evidence="6" id="KW-0805">Transcription regulation</keyword>
<dbReference type="PANTHER" id="PTHR33202:SF1">
    <property type="entry name" value="FERRIC UPTAKE REGULATION PROTEIN"/>
    <property type="match status" value="1"/>
</dbReference>
<dbReference type="InterPro" id="IPR036390">
    <property type="entry name" value="WH_DNA-bd_sf"/>
</dbReference>
<evidence type="ECO:0000256" key="6">
    <source>
        <dbReference type="ARBA" id="ARBA00023015"/>
    </source>
</evidence>
<keyword evidence="10" id="KW-1185">Reference proteome</keyword>
<dbReference type="CDD" id="cd07153">
    <property type="entry name" value="Fur_like"/>
    <property type="match status" value="1"/>
</dbReference>
<gene>
    <name evidence="9" type="ORF">ACFSUC_14305</name>
</gene>
<comment type="similarity">
    <text evidence="2">Belongs to the Fur family.</text>
</comment>
<comment type="caution">
    <text evidence="9">The sequence shown here is derived from an EMBL/GenBank/DDBJ whole genome shotgun (WGS) entry which is preliminary data.</text>
</comment>
<dbReference type="SUPFAM" id="SSF46785">
    <property type="entry name" value="Winged helix' DNA-binding domain"/>
    <property type="match status" value="1"/>
</dbReference>
<dbReference type="InterPro" id="IPR002481">
    <property type="entry name" value="FUR"/>
</dbReference>
<keyword evidence="8" id="KW-0804">Transcription</keyword>
<dbReference type="RefSeq" id="WP_379930300.1">
    <property type="nucleotide sequence ID" value="NZ_JBHUMM010000043.1"/>
</dbReference>